<evidence type="ECO:0000259" key="10">
    <source>
        <dbReference type="Pfam" id="PF03900"/>
    </source>
</evidence>
<dbReference type="InterPro" id="IPR036803">
    <property type="entry name" value="Porphobilinogen_deaminase_C_sf"/>
</dbReference>
<comment type="miscellaneous">
    <text evidence="8">The porphobilinogen subunits are added to the dipyrromethane group.</text>
</comment>
<proteinExistence type="inferred from homology"/>
<sequence>MQLIIATRKSQLALWQSEHVKEQLLQTHANLKITLEGFKTKGDVLLDSPLAKIGGKGLFTKELEESMLRGDSHLAVHSLKDVPSFFPDGLVLAAISKREVVNDAFLSEYYENLTALPKGAKVGTTSLRRKMQLLALRPDLNIISLRGNINSRLEKLKAKEFDAIILALAGIKRLGLDKTIKYVKAFELDEMIPAASQGALGIESIDDEKILKYLECLNDENAFIETHIERDFIKTLEGGCQVPIGINAKILQDNIEIRAIVGLPDASKLLKEKRVIKKQDYVNAGELLAKEMIAKGAREILKEAESMI</sequence>
<dbReference type="Pfam" id="PF03900">
    <property type="entry name" value="Porphobil_deamC"/>
    <property type="match status" value="1"/>
</dbReference>
<dbReference type="PANTHER" id="PTHR11557:SF0">
    <property type="entry name" value="PORPHOBILINOGEN DEAMINASE"/>
    <property type="match status" value="1"/>
</dbReference>
<dbReference type="HAMAP" id="MF_00260">
    <property type="entry name" value="Porphobil_deam"/>
    <property type="match status" value="1"/>
</dbReference>
<dbReference type="SUPFAM" id="SSF53850">
    <property type="entry name" value="Periplasmic binding protein-like II"/>
    <property type="match status" value="1"/>
</dbReference>
<evidence type="ECO:0000256" key="1">
    <source>
        <dbReference type="ARBA" id="ARBA00002869"/>
    </source>
</evidence>
<dbReference type="UniPathway" id="UPA00251">
    <property type="reaction ID" value="UER00319"/>
</dbReference>
<feature type="domain" description="Porphobilinogen deaminase N-terminal" evidence="9">
    <location>
        <begin position="3"/>
        <end position="209"/>
    </location>
</feature>
<evidence type="ECO:0000256" key="5">
    <source>
        <dbReference type="ARBA" id="ARBA00022679"/>
    </source>
</evidence>
<keyword evidence="5 8" id="KW-0808">Transferase</keyword>
<dbReference type="RefSeq" id="WP_039663667.1">
    <property type="nucleotide sequence ID" value="NZ_CP007772.1"/>
</dbReference>
<dbReference type="InterPro" id="IPR022418">
    <property type="entry name" value="Porphobilinogen_deaminase_C"/>
</dbReference>
<dbReference type="GO" id="GO:0006782">
    <property type="term" value="P:protoporphyrinogen IX biosynthetic process"/>
    <property type="evidence" value="ECO:0007669"/>
    <property type="project" value="UniProtKB-UniRule"/>
</dbReference>
<dbReference type="InterPro" id="IPR000860">
    <property type="entry name" value="HemC"/>
</dbReference>
<dbReference type="Proteomes" id="UP000031135">
    <property type="component" value="Chromosome"/>
</dbReference>
<evidence type="ECO:0000256" key="8">
    <source>
        <dbReference type="HAMAP-Rule" id="MF_00260"/>
    </source>
</evidence>
<dbReference type="InterPro" id="IPR022417">
    <property type="entry name" value="Porphobilin_deaminase_N"/>
</dbReference>
<keyword evidence="6 8" id="KW-0627">Porphyrin biosynthesis</keyword>
<comment type="catalytic activity">
    <reaction evidence="7 8">
        <text>4 porphobilinogen + H2O = hydroxymethylbilane + 4 NH4(+)</text>
        <dbReference type="Rhea" id="RHEA:13185"/>
        <dbReference type="ChEBI" id="CHEBI:15377"/>
        <dbReference type="ChEBI" id="CHEBI:28938"/>
        <dbReference type="ChEBI" id="CHEBI:57845"/>
        <dbReference type="ChEBI" id="CHEBI:58126"/>
        <dbReference type="EC" id="2.5.1.61"/>
    </reaction>
</comment>
<evidence type="ECO:0000256" key="3">
    <source>
        <dbReference type="ARBA" id="ARBA00005638"/>
    </source>
</evidence>
<dbReference type="EC" id="2.5.1.61" evidence="8"/>
<comment type="similarity">
    <text evidence="3 8">Belongs to the HMBS family.</text>
</comment>
<dbReference type="Pfam" id="PF01379">
    <property type="entry name" value="Porphobil_deam"/>
    <property type="match status" value="1"/>
</dbReference>
<evidence type="ECO:0000256" key="6">
    <source>
        <dbReference type="ARBA" id="ARBA00023244"/>
    </source>
</evidence>
<dbReference type="PANTHER" id="PTHR11557">
    <property type="entry name" value="PORPHOBILINOGEN DEAMINASE"/>
    <property type="match status" value="1"/>
</dbReference>
<reference evidence="11 12" key="1">
    <citation type="journal article" date="2014" name="Genome Biol. Evol.">
        <title>Comparative Genomics of the Campylobacter lari Group.</title>
        <authorList>
            <person name="Miller W.G."/>
            <person name="Yee E."/>
            <person name="Chapman M.H."/>
            <person name="Smith T.P."/>
            <person name="Bono J.L."/>
            <person name="Huynh S."/>
            <person name="Parker C.T."/>
            <person name="Vandamme P."/>
            <person name="Luong K."/>
            <person name="Korlach J."/>
        </authorList>
    </citation>
    <scope>NUCLEOTIDE SEQUENCE [LARGE SCALE GENOMIC DNA]</scope>
    <source>
        <strain evidence="11 12">LMG 24374</strain>
    </source>
</reference>
<comment type="function">
    <text evidence="1 8">Tetrapolymerization of the monopyrrole PBG into the hydroxymethylbilane pre-uroporphyrinogen in several discrete steps.</text>
</comment>
<dbReference type="FunFam" id="3.40.190.10:FF:000005">
    <property type="entry name" value="Porphobilinogen deaminase"/>
    <property type="match status" value="1"/>
</dbReference>
<feature type="modified residue" description="S-(dipyrrolylmethanemethyl)cysteine" evidence="8">
    <location>
        <position position="240"/>
    </location>
</feature>
<evidence type="ECO:0000256" key="7">
    <source>
        <dbReference type="ARBA" id="ARBA00048169"/>
    </source>
</evidence>
<name>A0A0A8H9A0_9BACT</name>
<evidence type="ECO:0000256" key="4">
    <source>
        <dbReference type="ARBA" id="ARBA00011245"/>
    </source>
</evidence>
<dbReference type="InterPro" id="IPR022419">
    <property type="entry name" value="Porphobilin_deaminase_cofac_BS"/>
</dbReference>
<dbReference type="GO" id="GO:0005737">
    <property type="term" value="C:cytoplasm"/>
    <property type="evidence" value="ECO:0007669"/>
    <property type="project" value="UniProtKB-UniRule"/>
</dbReference>
<organism evidence="11 12">
    <name type="scientific">Campylobacter subantarcticus LMG 24374</name>
    <dbReference type="NCBI Taxonomy" id="1388751"/>
    <lineage>
        <taxon>Bacteria</taxon>
        <taxon>Pseudomonadati</taxon>
        <taxon>Campylobacterota</taxon>
        <taxon>Epsilonproteobacteria</taxon>
        <taxon>Campylobacterales</taxon>
        <taxon>Campylobacteraceae</taxon>
        <taxon>Campylobacter</taxon>
    </lineage>
</organism>
<dbReference type="Gene3D" id="3.40.190.10">
    <property type="entry name" value="Periplasmic binding protein-like II"/>
    <property type="match status" value="2"/>
</dbReference>
<dbReference type="PRINTS" id="PR00151">
    <property type="entry name" value="PORPHBDMNASE"/>
</dbReference>
<dbReference type="Gene3D" id="3.30.160.40">
    <property type="entry name" value="Porphobilinogen deaminase, C-terminal domain"/>
    <property type="match status" value="1"/>
</dbReference>
<feature type="domain" description="Porphobilinogen deaminase C-terminal" evidence="10">
    <location>
        <begin position="225"/>
        <end position="293"/>
    </location>
</feature>
<dbReference type="HOGENOM" id="CLU_019704_1_2_7"/>
<evidence type="ECO:0000313" key="11">
    <source>
        <dbReference type="EMBL" id="AJC90661.1"/>
    </source>
</evidence>
<accession>A0A0A8H9A0</accession>
<dbReference type="AlphaFoldDB" id="A0A0A8H9A0"/>
<comment type="cofactor">
    <cofactor evidence="8">
        <name>dipyrromethane</name>
        <dbReference type="ChEBI" id="CHEBI:60342"/>
    </cofactor>
    <text evidence="8">Binds 1 dipyrromethane group covalently.</text>
</comment>
<dbReference type="SUPFAM" id="SSF54782">
    <property type="entry name" value="Porphobilinogen deaminase (hydroxymethylbilane synthase), C-terminal domain"/>
    <property type="match status" value="1"/>
</dbReference>
<gene>
    <name evidence="8 11" type="primary">hemC</name>
    <name evidence="11" type="ORF">CSUB8521_0818</name>
</gene>
<dbReference type="FunFam" id="3.40.190.10:FF:000004">
    <property type="entry name" value="Porphobilinogen deaminase"/>
    <property type="match status" value="1"/>
</dbReference>
<dbReference type="KEGG" id="csm:CSUB8521_0818"/>
<comment type="pathway">
    <text evidence="2">Porphyrin-containing compound metabolism; protoporphyrin-IX biosynthesis; coproporphyrinogen-III from 5-aminolevulinate: step 2/4.</text>
</comment>
<dbReference type="PIRSF" id="PIRSF001438">
    <property type="entry name" value="4pyrrol_synth_OHMeBilane_synth"/>
    <property type="match status" value="1"/>
</dbReference>
<dbReference type="GO" id="GO:0004418">
    <property type="term" value="F:hydroxymethylbilane synthase activity"/>
    <property type="evidence" value="ECO:0007669"/>
    <property type="project" value="UniProtKB-UniRule"/>
</dbReference>
<evidence type="ECO:0000259" key="9">
    <source>
        <dbReference type="Pfam" id="PF01379"/>
    </source>
</evidence>
<evidence type="ECO:0000313" key="12">
    <source>
        <dbReference type="Proteomes" id="UP000031135"/>
    </source>
</evidence>
<dbReference type="NCBIfam" id="TIGR00212">
    <property type="entry name" value="hemC"/>
    <property type="match status" value="1"/>
</dbReference>
<dbReference type="PROSITE" id="PS00533">
    <property type="entry name" value="PORPHOBILINOGEN_DEAM"/>
    <property type="match status" value="1"/>
</dbReference>
<evidence type="ECO:0000256" key="2">
    <source>
        <dbReference type="ARBA" id="ARBA00004735"/>
    </source>
</evidence>
<comment type="subunit">
    <text evidence="4 8">Monomer.</text>
</comment>
<dbReference type="OrthoDB" id="9810298at2"/>
<dbReference type="EMBL" id="CP007772">
    <property type="protein sequence ID" value="AJC90661.1"/>
    <property type="molecule type" value="Genomic_DNA"/>
</dbReference>
<protein>
    <recommendedName>
        <fullName evidence="8">Porphobilinogen deaminase</fullName>
        <shortName evidence="8">PBG</shortName>
        <ecNumber evidence="8">2.5.1.61</ecNumber>
    </recommendedName>
    <alternativeName>
        <fullName evidence="8">Hydroxymethylbilane synthase</fullName>
        <shortName evidence="8">HMBS</shortName>
    </alternativeName>
    <alternativeName>
        <fullName evidence="8">Pre-uroporphyrinogen synthase</fullName>
    </alternativeName>
</protein>